<dbReference type="CDD" id="cd05666">
    <property type="entry name" value="M20_Acy1-like"/>
    <property type="match status" value="1"/>
</dbReference>
<dbReference type="NCBIfam" id="TIGR01891">
    <property type="entry name" value="amidohydrolases"/>
    <property type="match status" value="1"/>
</dbReference>
<proteinExistence type="inferred from homology"/>
<dbReference type="Gene3D" id="3.30.70.360">
    <property type="match status" value="1"/>
</dbReference>
<dbReference type="RefSeq" id="WP_307636148.1">
    <property type="nucleotide sequence ID" value="NZ_JAUSRR010000002.1"/>
</dbReference>
<dbReference type="Pfam" id="PF01546">
    <property type="entry name" value="Peptidase_M20"/>
    <property type="match status" value="1"/>
</dbReference>
<dbReference type="EMBL" id="JAUSRR010000002">
    <property type="protein sequence ID" value="MDP9922438.1"/>
    <property type="molecule type" value="Genomic_DNA"/>
</dbReference>
<protein>
    <submittedName>
        <fullName evidence="5">Hippurate hydrolase</fullName>
        <ecNumber evidence="5">3.5.1.32</ecNumber>
    </submittedName>
</protein>
<dbReference type="SUPFAM" id="SSF53187">
    <property type="entry name" value="Zn-dependent exopeptidases"/>
    <property type="match status" value="1"/>
</dbReference>
<gene>
    <name evidence="5" type="ORF">J2W25_001453</name>
</gene>
<dbReference type="InterPro" id="IPR036264">
    <property type="entry name" value="Bact_exopeptidase_dim_dom"/>
</dbReference>
<feature type="binding site" evidence="3">
    <location>
        <position position="103"/>
    </location>
    <ligand>
        <name>Mn(2+)</name>
        <dbReference type="ChEBI" id="CHEBI:29035"/>
        <label>2</label>
    </ligand>
</feature>
<feature type="binding site" evidence="3">
    <location>
        <position position="136"/>
    </location>
    <ligand>
        <name>Mn(2+)</name>
        <dbReference type="ChEBI" id="CHEBI:29035"/>
        <label>2</label>
    </ligand>
</feature>
<keyword evidence="3" id="KW-0479">Metal-binding</keyword>
<evidence type="ECO:0000256" key="1">
    <source>
        <dbReference type="ARBA" id="ARBA00006153"/>
    </source>
</evidence>
<dbReference type="InterPro" id="IPR017439">
    <property type="entry name" value="Amidohydrolase"/>
</dbReference>
<accession>A0AAW8DS98</accession>
<dbReference type="GO" id="GO:0046872">
    <property type="term" value="F:metal ion binding"/>
    <property type="evidence" value="ECO:0007669"/>
    <property type="project" value="UniProtKB-KW"/>
</dbReference>
<name>A0AAW8DS98_9BURK</name>
<dbReference type="FunFam" id="3.30.70.360:FF:000014">
    <property type="entry name" value="N-acyl-L-amino acid amidohydrolase"/>
    <property type="match status" value="1"/>
</dbReference>
<evidence type="ECO:0000313" key="5">
    <source>
        <dbReference type="EMBL" id="MDP9922438.1"/>
    </source>
</evidence>
<sequence length="402" mass="42935">MKLIDSLVTQAAGIAAVRRDLHAHPELCFEEVRTADVVAGKLTEWGIPIHRGLGTTGVVGIVKNGTSTRAVGLRADMDALPVTELNTFAHASQHHGKMHACGHDGHTAMLLAAAQHLAKHRNFDGTVYLIFQPAEEGGGGAREMIKEGLFEQFPMDAVFGMHNWPGMKAGQFAVSPGPVMASGNKFHVNVVGKGGHAALPQTGIDPVPIACEIVQAFQTILTRKMKPTDSAVISVTTIHAGETNNVIPDNCELSGTVRTFSLEVLDMIEAKMKQISEHICAAHDATCAFRFERYYPPTINTEAEADFARRVMGGIVGPENVLKQEAAMTSEDFAFMLQAKPGAYAFIGNGDGAHRDVHHGEGPCTLHNASYDFNDDLIPLGATCWVQIAEQFLQPGGGGAAA</sequence>
<evidence type="ECO:0000256" key="2">
    <source>
        <dbReference type="ARBA" id="ARBA00022801"/>
    </source>
</evidence>
<feature type="domain" description="Peptidase M20 dimerisation" evidence="4">
    <location>
        <begin position="186"/>
        <end position="281"/>
    </location>
</feature>
<keyword evidence="3" id="KW-0464">Manganese</keyword>
<feature type="binding site" evidence="3">
    <location>
        <position position="162"/>
    </location>
    <ligand>
        <name>Mn(2+)</name>
        <dbReference type="ChEBI" id="CHEBI:29035"/>
        <label>2</label>
    </ligand>
</feature>
<dbReference type="InterPro" id="IPR011650">
    <property type="entry name" value="Peptidase_M20_dimer"/>
</dbReference>
<dbReference type="InterPro" id="IPR002933">
    <property type="entry name" value="Peptidase_M20"/>
</dbReference>
<organism evidence="5 6">
    <name type="scientific">Variovorax boronicumulans</name>
    <dbReference type="NCBI Taxonomy" id="436515"/>
    <lineage>
        <taxon>Bacteria</taxon>
        <taxon>Pseudomonadati</taxon>
        <taxon>Pseudomonadota</taxon>
        <taxon>Betaproteobacteria</taxon>
        <taxon>Burkholderiales</taxon>
        <taxon>Comamonadaceae</taxon>
        <taxon>Variovorax</taxon>
    </lineage>
</organism>
<dbReference type="EC" id="3.5.1.32" evidence="5"/>
<comment type="caution">
    <text evidence="5">The sequence shown here is derived from an EMBL/GenBank/DDBJ whole genome shotgun (WGS) entry which is preliminary data.</text>
</comment>
<dbReference type="PANTHER" id="PTHR11014">
    <property type="entry name" value="PEPTIDASE M20 FAMILY MEMBER"/>
    <property type="match status" value="1"/>
</dbReference>
<evidence type="ECO:0000259" key="4">
    <source>
        <dbReference type="Pfam" id="PF07687"/>
    </source>
</evidence>
<dbReference type="PANTHER" id="PTHR11014:SF63">
    <property type="entry name" value="METALLOPEPTIDASE, PUTATIVE (AFU_ORTHOLOGUE AFUA_6G09600)-RELATED"/>
    <property type="match status" value="1"/>
</dbReference>
<dbReference type="Gene3D" id="3.40.630.10">
    <property type="entry name" value="Zn peptidases"/>
    <property type="match status" value="1"/>
</dbReference>
<feature type="binding site" evidence="3">
    <location>
        <position position="367"/>
    </location>
    <ligand>
        <name>Mn(2+)</name>
        <dbReference type="ChEBI" id="CHEBI:29035"/>
        <label>2</label>
    </ligand>
</feature>
<reference evidence="5" key="1">
    <citation type="submission" date="2023-07" db="EMBL/GenBank/DDBJ databases">
        <title>Sorghum-associated microbial communities from plants grown in Nebraska, USA.</title>
        <authorList>
            <person name="Schachtman D."/>
        </authorList>
    </citation>
    <scope>NUCLEOTIDE SEQUENCE</scope>
    <source>
        <strain evidence="5">DS2795</strain>
    </source>
</reference>
<dbReference type="GO" id="GO:0047980">
    <property type="term" value="F:hippurate hydrolase activity"/>
    <property type="evidence" value="ECO:0007669"/>
    <property type="project" value="UniProtKB-EC"/>
</dbReference>
<dbReference type="AlphaFoldDB" id="A0AAW8DS98"/>
<comment type="similarity">
    <text evidence="1">Belongs to the peptidase M20 family.</text>
</comment>
<dbReference type="SUPFAM" id="SSF55031">
    <property type="entry name" value="Bacterial exopeptidase dimerisation domain"/>
    <property type="match status" value="1"/>
</dbReference>
<evidence type="ECO:0000256" key="3">
    <source>
        <dbReference type="PIRSR" id="PIRSR005962-1"/>
    </source>
</evidence>
<dbReference type="Proteomes" id="UP001244295">
    <property type="component" value="Unassembled WGS sequence"/>
</dbReference>
<comment type="cofactor">
    <cofactor evidence="3">
        <name>Mn(2+)</name>
        <dbReference type="ChEBI" id="CHEBI:29035"/>
    </cofactor>
    <text evidence="3">The Mn(2+) ion enhances activity.</text>
</comment>
<keyword evidence="2 5" id="KW-0378">Hydrolase</keyword>
<dbReference type="PIRSF" id="PIRSF005962">
    <property type="entry name" value="Pept_M20D_amidohydro"/>
    <property type="match status" value="1"/>
</dbReference>
<feature type="binding site" evidence="3">
    <location>
        <position position="101"/>
    </location>
    <ligand>
        <name>Mn(2+)</name>
        <dbReference type="ChEBI" id="CHEBI:29035"/>
        <label>2</label>
    </ligand>
</feature>
<dbReference type="Pfam" id="PF07687">
    <property type="entry name" value="M20_dimer"/>
    <property type="match status" value="1"/>
</dbReference>
<evidence type="ECO:0000313" key="6">
    <source>
        <dbReference type="Proteomes" id="UP001244295"/>
    </source>
</evidence>